<dbReference type="Pfam" id="PF02565">
    <property type="entry name" value="RecO_C"/>
    <property type="match status" value="1"/>
</dbReference>
<evidence type="ECO:0000256" key="7">
    <source>
        <dbReference type="HAMAP-Rule" id="MF_00201"/>
    </source>
</evidence>
<dbReference type="EMBL" id="LDJX01000002">
    <property type="protein sequence ID" value="KPM32970.1"/>
    <property type="molecule type" value="Genomic_DNA"/>
</dbReference>
<keyword evidence="5 7" id="KW-0234">DNA repair</keyword>
<evidence type="ECO:0000256" key="5">
    <source>
        <dbReference type="ARBA" id="ARBA00023204"/>
    </source>
</evidence>
<dbReference type="PANTHER" id="PTHR33991">
    <property type="entry name" value="DNA REPAIR PROTEIN RECO"/>
    <property type="match status" value="1"/>
</dbReference>
<evidence type="ECO:0000256" key="1">
    <source>
        <dbReference type="ARBA" id="ARBA00007452"/>
    </source>
</evidence>
<dbReference type="PANTHER" id="PTHR33991:SF1">
    <property type="entry name" value="DNA REPAIR PROTEIN RECO"/>
    <property type="match status" value="1"/>
</dbReference>
<dbReference type="InterPro" id="IPR022572">
    <property type="entry name" value="DNA_rep/recomb_RecO_N"/>
</dbReference>
<evidence type="ECO:0000256" key="2">
    <source>
        <dbReference type="ARBA" id="ARBA00021310"/>
    </source>
</evidence>
<proteinExistence type="inferred from homology"/>
<dbReference type="GO" id="GO:0043590">
    <property type="term" value="C:bacterial nucleoid"/>
    <property type="evidence" value="ECO:0007669"/>
    <property type="project" value="TreeGrafter"/>
</dbReference>
<evidence type="ECO:0000313" key="9">
    <source>
        <dbReference type="EMBL" id="KPM32970.1"/>
    </source>
</evidence>
<evidence type="ECO:0000256" key="4">
    <source>
        <dbReference type="ARBA" id="ARBA00023172"/>
    </source>
</evidence>
<reference evidence="9 10" key="1">
    <citation type="submission" date="2015-09" db="EMBL/GenBank/DDBJ databases">
        <title>Genome sequence of the marine flavobacterium Croceitalea dokdonensis DOKDO 023 that contains proton- and sodium-pumping rhodopsins.</title>
        <authorList>
            <person name="Kwon S.-K."/>
            <person name="Lee H.K."/>
            <person name="Kwak M.-J."/>
            <person name="Kim J.F."/>
        </authorList>
    </citation>
    <scope>NUCLEOTIDE SEQUENCE [LARGE SCALE GENOMIC DNA]</scope>
    <source>
        <strain evidence="9 10">DOKDO 023</strain>
    </source>
</reference>
<dbReference type="AlphaFoldDB" id="A0A0P7AXQ5"/>
<dbReference type="HAMAP" id="MF_00201">
    <property type="entry name" value="RecO"/>
    <property type="match status" value="1"/>
</dbReference>
<dbReference type="GO" id="GO:0006302">
    <property type="term" value="P:double-strand break repair"/>
    <property type="evidence" value="ECO:0007669"/>
    <property type="project" value="TreeGrafter"/>
</dbReference>
<comment type="similarity">
    <text evidence="1 7">Belongs to the RecO family.</text>
</comment>
<comment type="caution">
    <text evidence="9">The sequence shown here is derived from an EMBL/GenBank/DDBJ whole genome shotgun (WGS) entry which is preliminary data.</text>
</comment>
<evidence type="ECO:0000259" key="8">
    <source>
        <dbReference type="Pfam" id="PF11967"/>
    </source>
</evidence>
<dbReference type="SUPFAM" id="SSF57863">
    <property type="entry name" value="ArfGap/RecO-like zinc finger"/>
    <property type="match status" value="1"/>
</dbReference>
<dbReference type="NCBIfam" id="TIGR00613">
    <property type="entry name" value="reco"/>
    <property type="match status" value="1"/>
</dbReference>
<sequence length="240" mass="27389">MQVRTRAIVLSAIKYGDTSLIVRAYTYSDGLKSYLLKGVLNSKKGKLKAAYFLPLTQLDINAVHKNRGTLESIREVKVIHPYKTLHTDVVKNSLVLFLSEMLGNSIQEEEKDERLFNYLINAFNWLDAQEHMANFHLAFLLNLSSFLGFYPDVSDTSGTYFDLLEGNFIHSPSLNPLIQPEHISGFKQLLGIKFDALKKVRISKKSRDALLKSMILYFELHLHGFRKPKSLAVLHAVFDE</sequence>
<accession>A0A0P7AXQ5</accession>
<evidence type="ECO:0000256" key="6">
    <source>
        <dbReference type="ARBA" id="ARBA00033409"/>
    </source>
</evidence>
<dbReference type="Pfam" id="PF11967">
    <property type="entry name" value="RecO_N"/>
    <property type="match status" value="1"/>
</dbReference>
<dbReference type="Gene3D" id="1.20.1440.120">
    <property type="entry name" value="Recombination protein O, C-terminal domain"/>
    <property type="match status" value="1"/>
</dbReference>
<dbReference type="STRING" id="1300341.I595_1397"/>
<dbReference type="RefSeq" id="WP_054558537.1">
    <property type="nucleotide sequence ID" value="NZ_LDJX01000002.1"/>
</dbReference>
<gene>
    <name evidence="7" type="primary">recO</name>
    <name evidence="9" type="ORF">I595_1397</name>
</gene>
<dbReference type="SUPFAM" id="SSF50249">
    <property type="entry name" value="Nucleic acid-binding proteins"/>
    <property type="match status" value="1"/>
</dbReference>
<dbReference type="InterPro" id="IPR042242">
    <property type="entry name" value="RecO_C"/>
</dbReference>
<dbReference type="PATRIC" id="fig|1300341.3.peg.1591"/>
<name>A0A0P7AXQ5_9FLAO</name>
<dbReference type="GO" id="GO:0006310">
    <property type="term" value="P:DNA recombination"/>
    <property type="evidence" value="ECO:0007669"/>
    <property type="project" value="UniProtKB-UniRule"/>
</dbReference>
<dbReference type="InterPro" id="IPR037278">
    <property type="entry name" value="ARFGAP/RecO"/>
</dbReference>
<keyword evidence="3 7" id="KW-0227">DNA damage</keyword>
<evidence type="ECO:0000256" key="3">
    <source>
        <dbReference type="ARBA" id="ARBA00022763"/>
    </source>
</evidence>
<dbReference type="Proteomes" id="UP000050280">
    <property type="component" value="Unassembled WGS sequence"/>
</dbReference>
<feature type="domain" description="DNA replication/recombination mediator RecO N-terminal" evidence="8">
    <location>
        <begin position="1"/>
        <end position="82"/>
    </location>
</feature>
<evidence type="ECO:0000313" key="10">
    <source>
        <dbReference type="Proteomes" id="UP000050280"/>
    </source>
</evidence>
<keyword evidence="4 7" id="KW-0233">DNA recombination</keyword>
<protein>
    <recommendedName>
        <fullName evidence="2 7">DNA repair protein RecO</fullName>
    </recommendedName>
    <alternativeName>
        <fullName evidence="6 7">Recombination protein O</fullName>
    </alternativeName>
</protein>
<dbReference type="OrthoDB" id="9789152at2"/>
<comment type="function">
    <text evidence="7">Involved in DNA repair and RecF pathway recombination.</text>
</comment>
<dbReference type="InterPro" id="IPR012340">
    <property type="entry name" value="NA-bd_OB-fold"/>
</dbReference>
<organism evidence="9 10">
    <name type="scientific">Croceitalea dokdonensis DOKDO 023</name>
    <dbReference type="NCBI Taxonomy" id="1300341"/>
    <lineage>
        <taxon>Bacteria</taxon>
        <taxon>Pseudomonadati</taxon>
        <taxon>Bacteroidota</taxon>
        <taxon>Flavobacteriia</taxon>
        <taxon>Flavobacteriales</taxon>
        <taxon>Flavobacteriaceae</taxon>
        <taxon>Croceitalea</taxon>
    </lineage>
</organism>
<dbReference type="InterPro" id="IPR003717">
    <property type="entry name" value="RecO"/>
</dbReference>
<keyword evidence="10" id="KW-1185">Reference proteome</keyword>
<dbReference type="Gene3D" id="2.40.50.140">
    <property type="entry name" value="Nucleic acid-binding proteins"/>
    <property type="match status" value="1"/>
</dbReference>